<dbReference type="RefSeq" id="WP_153282404.1">
    <property type="nucleotide sequence ID" value="NZ_CP045644.1"/>
</dbReference>
<dbReference type="AlphaFoldDB" id="A0A5Q0M567"/>
<evidence type="ECO:0000313" key="2">
    <source>
        <dbReference type="EMBL" id="QFZ83714.1"/>
    </source>
</evidence>
<proteinExistence type="predicted"/>
<evidence type="ECO:0000256" key="1">
    <source>
        <dbReference type="SAM" id="SignalP"/>
    </source>
</evidence>
<evidence type="ECO:0008006" key="4">
    <source>
        <dbReference type="Google" id="ProtNLM"/>
    </source>
</evidence>
<organism evidence="2 3">
    <name type="scientific">Variovorax paradoxus</name>
    <dbReference type="NCBI Taxonomy" id="34073"/>
    <lineage>
        <taxon>Bacteria</taxon>
        <taxon>Pseudomonadati</taxon>
        <taxon>Pseudomonadota</taxon>
        <taxon>Betaproteobacteria</taxon>
        <taxon>Burkholderiales</taxon>
        <taxon>Comamonadaceae</taxon>
        <taxon>Variovorax</taxon>
    </lineage>
</organism>
<dbReference type="InterPro" id="IPR006311">
    <property type="entry name" value="TAT_signal"/>
</dbReference>
<name>A0A5Q0M567_VARPD</name>
<evidence type="ECO:0000313" key="3">
    <source>
        <dbReference type="Proteomes" id="UP000326780"/>
    </source>
</evidence>
<dbReference type="Proteomes" id="UP000326780">
    <property type="component" value="Chromosome"/>
</dbReference>
<dbReference type="EMBL" id="CP045644">
    <property type="protein sequence ID" value="QFZ83714.1"/>
    <property type="molecule type" value="Genomic_DNA"/>
</dbReference>
<gene>
    <name evidence="2" type="ORF">GFK26_13600</name>
</gene>
<dbReference type="Gene3D" id="2.40.360.20">
    <property type="match status" value="1"/>
</dbReference>
<keyword evidence="1" id="KW-0732">Signal</keyword>
<accession>A0A5Q0M567</accession>
<dbReference type="PROSITE" id="PS51318">
    <property type="entry name" value="TAT"/>
    <property type="match status" value="1"/>
</dbReference>
<feature type="chain" id="PRO_5024920501" description="Lipoprotein" evidence="1">
    <location>
        <begin position="23"/>
        <end position="292"/>
    </location>
</feature>
<feature type="signal peptide" evidence="1">
    <location>
        <begin position="1"/>
        <end position="22"/>
    </location>
</feature>
<protein>
    <recommendedName>
        <fullName evidence="4">Lipoprotein</fullName>
    </recommendedName>
</protein>
<sequence length="292" mass="30525">MKKARSNNISRARLLAIVAAVAAISACGGGGDGGGAPAFPILPIAEPAPPPTPAPVSDSSGPCFNEADFREGTVVEFEAAKPGTDPATPSFRRKAVIEAREAFGGANPIAVNVGSETFKSPQFQQSTVKKEYKDLVNGSFLLYGKSTTYKNTIDPSMASSVPPGFPLENISTVSQTFTPPFAFPVNMAPGQVVSQQSTAAKTSVLNGQSGTTVSLPASGELTYHGREQLETPLGMFNTCKLSLKITVGAAGISKDITREFWLAAEGPYRGQLLKGGDTKTSMVVTKMTYSPK</sequence>
<dbReference type="PROSITE" id="PS51257">
    <property type="entry name" value="PROKAR_LIPOPROTEIN"/>
    <property type="match status" value="1"/>
</dbReference>
<reference evidence="2 3" key="1">
    <citation type="submission" date="2019-10" db="EMBL/GenBank/DDBJ databases">
        <title>Complete genome sequence of Variovorax paradoxus 5C-2.</title>
        <authorList>
            <person name="Gogoleva N.E."/>
            <person name="Balkin A.S."/>
        </authorList>
    </citation>
    <scope>NUCLEOTIDE SEQUENCE [LARGE SCALE GENOMIC DNA]</scope>
    <source>
        <strain evidence="2 3">5C-2</strain>
    </source>
</reference>